<dbReference type="InParanoid" id="G4ZUJ3"/>
<dbReference type="AlphaFoldDB" id="G4ZUJ3"/>
<keyword evidence="2" id="KW-1185">Reference proteome</keyword>
<protein>
    <recommendedName>
        <fullName evidence="3">Secreted protein</fullName>
    </recommendedName>
</protein>
<proteinExistence type="predicted"/>
<dbReference type="Proteomes" id="UP000002640">
    <property type="component" value="Unassembled WGS sequence"/>
</dbReference>
<name>G4ZUJ3_PHYSP</name>
<reference evidence="1 2" key="1">
    <citation type="journal article" date="2006" name="Science">
        <title>Phytophthora genome sequences uncover evolutionary origins and mechanisms of pathogenesis.</title>
        <authorList>
            <person name="Tyler B.M."/>
            <person name="Tripathy S."/>
            <person name="Zhang X."/>
            <person name="Dehal P."/>
            <person name="Jiang R.H."/>
            <person name="Aerts A."/>
            <person name="Arredondo F.D."/>
            <person name="Baxter L."/>
            <person name="Bensasson D."/>
            <person name="Beynon J.L."/>
            <person name="Chapman J."/>
            <person name="Damasceno C.M."/>
            <person name="Dorrance A.E."/>
            <person name="Dou D."/>
            <person name="Dickerman A.W."/>
            <person name="Dubchak I.L."/>
            <person name="Garbelotto M."/>
            <person name="Gijzen M."/>
            <person name="Gordon S.G."/>
            <person name="Govers F."/>
            <person name="Grunwald N.J."/>
            <person name="Huang W."/>
            <person name="Ivors K.L."/>
            <person name="Jones R.W."/>
            <person name="Kamoun S."/>
            <person name="Krampis K."/>
            <person name="Lamour K.H."/>
            <person name="Lee M.K."/>
            <person name="McDonald W.H."/>
            <person name="Medina M."/>
            <person name="Meijer H.J."/>
            <person name="Nordberg E.K."/>
            <person name="Maclean D.J."/>
            <person name="Ospina-Giraldo M.D."/>
            <person name="Morris P.F."/>
            <person name="Phuntumart V."/>
            <person name="Putnam N.H."/>
            <person name="Rash S."/>
            <person name="Rose J.K."/>
            <person name="Sakihama Y."/>
            <person name="Salamov A.A."/>
            <person name="Savidor A."/>
            <person name="Scheuring C.F."/>
            <person name="Smith B.M."/>
            <person name="Sobral B.W."/>
            <person name="Terry A."/>
            <person name="Torto-Alalibo T.A."/>
            <person name="Win J."/>
            <person name="Xu Z."/>
            <person name="Zhang H."/>
            <person name="Grigoriev I.V."/>
            <person name="Rokhsar D.S."/>
            <person name="Boore J.L."/>
        </authorList>
    </citation>
    <scope>NUCLEOTIDE SEQUENCE [LARGE SCALE GENOMIC DNA]</scope>
    <source>
        <strain evidence="1 2">P6497</strain>
    </source>
</reference>
<sequence>MWARRTLRSLSTVSTCRNVGRGHQYCCCGDNVMIDQRMSKLNAWGADARTKIAQQSKQSTATWKIINSHYSTYHHYAKCKMKK</sequence>
<accession>G4ZUJ3</accession>
<dbReference type="GeneID" id="20646957"/>
<dbReference type="KEGG" id="psoj:PHYSODRAFT_335241"/>
<evidence type="ECO:0008006" key="3">
    <source>
        <dbReference type="Google" id="ProtNLM"/>
    </source>
</evidence>
<dbReference type="EMBL" id="JH159156">
    <property type="protein sequence ID" value="EGZ13467.1"/>
    <property type="molecule type" value="Genomic_DNA"/>
</dbReference>
<evidence type="ECO:0000313" key="2">
    <source>
        <dbReference type="Proteomes" id="UP000002640"/>
    </source>
</evidence>
<gene>
    <name evidence="1" type="ORF">PHYSODRAFT_335241</name>
</gene>
<dbReference type="RefSeq" id="XP_009530896.1">
    <property type="nucleotide sequence ID" value="XM_009532601.1"/>
</dbReference>
<organism evidence="1 2">
    <name type="scientific">Phytophthora sojae (strain P6497)</name>
    <name type="common">Soybean stem and root rot agent</name>
    <name type="synonym">Phytophthora megasperma f. sp. glycines</name>
    <dbReference type="NCBI Taxonomy" id="1094619"/>
    <lineage>
        <taxon>Eukaryota</taxon>
        <taxon>Sar</taxon>
        <taxon>Stramenopiles</taxon>
        <taxon>Oomycota</taxon>
        <taxon>Peronosporomycetes</taxon>
        <taxon>Peronosporales</taxon>
        <taxon>Peronosporaceae</taxon>
        <taxon>Phytophthora</taxon>
    </lineage>
</organism>
<evidence type="ECO:0000313" key="1">
    <source>
        <dbReference type="EMBL" id="EGZ13467.1"/>
    </source>
</evidence>